<reference evidence="1" key="1">
    <citation type="journal article" date="2014" name="Front. Microbiol.">
        <title>High frequency of phylogenetically diverse reductive dehalogenase-homologous genes in deep subseafloor sedimentary metagenomes.</title>
        <authorList>
            <person name="Kawai M."/>
            <person name="Futagami T."/>
            <person name="Toyoda A."/>
            <person name="Takaki Y."/>
            <person name="Nishi S."/>
            <person name="Hori S."/>
            <person name="Arai W."/>
            <person name="Tsubouchi T."/>
            <person name="Morono Y."/>
            <person name="Uchiyama I."/>
            <person name="Ito T."/>
            <person name="Fujiyama A."/>
            <person name="Inagaki F."/>
            <person name="Takami H."/>
        </authorList>
    </citation>
    <scope>NUCLEOTIDE SEQUENCE</scope>
    <source>
        <strain evidence="1">Expedition CK06-06</strain>
    </source>
</reference>
<sequence>EVITRIPDYLNALITPFTDYHESAKCFLEIVDILAELQRPRSCKIYWEKGNR</sequence>
<evidence type="ECO:0000313" key="1">
    <source>
        <dbReference type="EMBL" id="GAH79057.1"/>
    </source>
</evidence>
<organism evidence="1">
    <name type="scientific">marine sediment metagenome</name>
    <dbReference type="NCBI Taxonomy" id="412755"/>
    <lineage>
        <taxon>unclassified sequences</taxon>
        <taxon>metagenomes</taxon>
        <taxon>ecological metagenomes</taxon>
    </lineage>
</organism>
<proteinExistence type="predicted"/>
<dbReference type="AlphaFoldDB" id="X1IBJ7"/>
<accession>X1IBJ7</accession>
<name>X1IBJ7_9ZZZZ</name>
<gene>
    <name evidence="1" type="ORF">S03H2_60862</name>
</gene>
<dbReference type="EMBL" id="BARU01039251">
    <property type="protein sequence ID" value="GAH79057.1"/>
    <property type="molecule type" value="Genomic_DNA"/>
</dbReference>
<comment type="caution">
    <text evidence="1">The sequence shown here is derived from an EMBL/GenBank/DDBJ whole genome shotgun (WGS) entry which is preliminary data.</text>
</comment>
<protein>
    <submittedName>
        <fullName evidence="1">Uncharacterized protein</fullName>
    </submittedName>
</protein>
<feature type="non-terminal residue" evidence="1">
    <location>
        <position position="1"/>
    </location>
</feature>